<dbReference type="PANTHER" id="PTHR18919:SF107">
    <property type="entry name" value="ACETYL-COA ACETYLTRANSFERASE, CYTOSOLIC"/>
    <property type="match status" value="1"/>
</dbReference>
<dbReference type="RefSeq" id="WP_207350911.1">
    <property type="nucleotide sequence ID" value="NZ_JAFMPY010000010.1"/>
</dbReference>
<protein>
    <submittedName>
        <fullName evidence="7">Acetyl-CoA C-acetyltransferase</fullName>
    </submittedName>
</protein>
<accession>A0ABS3J5A4</accession>
<dbReference type="Pfam" id="PF02803">
    <property type="entry name" value="Thiolase_C"/>
    <property type="match status" value="1"/>
</dbReference>
<dbReference type="Pfam" id="PF00108">
    <property type="entry name" value="Thiolase_N"/>
    <property type="match status" value="1"/>
</dbReference>
<evidence type="ECO:0000256" key="4">
    <source>
        <dbReference type="RuleBase" id="RU003557"/>
    </source>
</evidence>
<dbReference type="SUPFAM" id="SSF53901">
    <property type="entry name" value="Thiolase-like"/>
    <property type="match status" value="2"/>
</dbReference>
<dbReference type="InterPro" id="IPR020613">
    <property type="entry name" value="Thiolase_CS"/>
</dbReference>
<dbReference type="PIRSF" id="PIRSF000429">
    <property type="entry name" value="Ac-CoA_Ac_transf"/>
    <property type="match status" value="1"/>
</dbReference>
<dbReference type="PANTHER" id="PTHR18919">
    <property type="entry name" value="ACETYL-COA C-ACYLTRANSFERASE"/>
    <property type="match status" value="1"/>
</dbReference>
<dbReference type="PROSITE" id="PS00737">
    <property type="entry name" value="THIOLASE_2"/>
    <property type="match status" value="1"/>
</dbReference>
<feature type="domain" description="Thiolase C-terminal" evidence="6">
    <location>
        <begin position="271"/>
        <end position="392"/>
    </location>
</feature>
<proteinExistence type="inferred from homology"/>
<dbReference type="InterPro" id="IPR002155">
    <property type="entry name" value="Thiolase"/>
</dbReference>
<reference evidence="7 8" key="1">
    <citation type="submission" date="2021-03" db="EMBL/GenBank/DDBJ databases">
        <title>Whole genome sequence of Jiella sp. MQZ13P-4.</title>
        <authorList>
            <person name="Tuo L."/>
        </authorList>
    </citation>
    <scope>NUCLEOTIDE SEQUENCE [LARGE SCALE GENOMIC DNA]</scope>
    <source>
        <strain evidence="7 8">MQZ13P-4</strain>
    </source>
</reference>
<evidence type="ECO:0000313" key="7">
    <source>
        <dbReference type="EMBL" id="MBO0904267.1"/>
    </source>
</evidence>
<sequence length="393" mass="41033">MNVPIVIVAARRSAIGKLEGAFADLSAAELGAAVVSDLLAATRIEPERVSEVILGQVLTGGAGQNPARQTALKAGLPVKVPATTVNMVCGAGQKSIHFGLQAIRSEEAEIVVVGGQDSMSQAPHLLYRSRRGSKMGDTALKDSMVVDGLMDAFHDVHMGVTAEEFSQRYQITRDAQDAFAEQSQQKTARAMEAGRFDAEIVPIDVAGKRGTTRVLRDEHPNPASTVESLRSLKPAFAEGGTVTAGNASGLNDGAAALVIMSEATAERLGLEPLARIAAAASAGVEPMLMGLGPVAASRRALEKAGWRPGDLDLVEVNEAFAVQAIAVNREMGWDTDRVNVNGGAIALGHPLAASGARIVVTLLHEMIRRDARRGLATLCIGGGQGIATCLERV</sequence>
<dbReference type="NCBIfam" id="TIGR01930">
    <property type="entry name" value="AcCoA-C-Actrans"/>
    <property type="match status" value="1"/>
</dbReference>
<keyword evidence="3 4" id="KW-0012">Acyltransferase</keyword>
<dbReference type="InterPro" id="IPR020617">
    <property type="entry name" value="Thiolase_C"/>
</dbReference>
<dbReference type="Proteomes" id="UP000664288">
    <property type="component" value="Unassembled WGS sequence"/>
</dbReference>
<keyword evidence="8" id="KW-1185">Reference proteome</keyword>
<comment type="similarity">
    <text evidence="1 4">Belongs to the thiolase-like superfamily. Thiolase family.</text>
</comment>
<evidence type="ECO:0000256" key="2">
    <source>
        <dbReference type="ARBA" id="ARBA00022679"/>
    </source>
</evidence>
<dbReference type="InterPro" id="IPR016039">
    <property type="entry name" value="Thiolase-like"/>
</dbReference>
<gene>
    <name evidence="7" type="ORF">J1C47_11500</name>
</gene>
<evidence type="ECO:0000313" key="8">
    <source>
        <dbReference type="Proteomes" id="UP000664288"/>
    </source>
</evidence>
<comment type="caution">
    <text evidence="7">The sequence shown here is derived from an EMBL/GenBank/DDBJ whole genome shotgun (WGS) entry which is preliminary data.</text>
</comment>
<feature type="domain" description="Thiolase N-terminal" evidence="5">
    <location>
        <begin position="5"/>
        <end position="262"/>
    </location>
</feature>
<name>A0ABS3J5A4_9HYPH</name>
<keyword evidence="2 4" id="KW-0808">Transferase</keyword>
<evidence type="ECO:0000259" key="5">
    <source>
        <dbReference type="Pfam" id="PF00108"/>
    </source>
</evidence>
<evidence type="ECO:0000259" key="6">
    <source>
        <dbReference type="Pfam" id="PF02803"/>
    </source>
</evidence>
<evidence type="ECO:0000256" key="1">
    <source>
        <dbReference type="ARBA" id="ARBA00010982"/>
    </source>
</evidence>
<dbReference type="InterPro" id="IPR020616">
    <property type="entry name" value="Thiolase_N"/>
</dbReference>
<evidence type="ECO:0000256" key="3">
    <source>
        <dbReference type="ARBA" id="ARBA00023315"/>
    </source>
</evidence>
<dbReference type="PROSITE" id="PS00099">
    <property type="entry name" value="THIOLASE_3"/>
    <property type="match status" value="1"/>
</dbReference>
<dbReference type="InterPro" id="IPR020610">
    <property type="entry name" value="Thiolase_AS"/>
</dbReference>
<dbReference type="Gene3D" id="3.40.47.10">
    <property type="match status" value="2"/>
</dbReference>
<dbReference type="EMBL" id="JAFMPY010000010">
    <property type="protein sequence ID" value="MBO0904267.1"/>
    <property type="molecule type" value="Genomic_DNA"/>
</dbReference>
<organism evidence="7 8">
    <name type="scientific">Jiella sonneratiae</name>
    <dbReference type="NCBI Taxonomy" id="2816856"/>
    <lineage>
        <taxon>Bacteria</taxon>
        <taxon>Pseudomonadati</taxon>
        <taxon>Pseudomonadota</taxon>
        <taxon>Alphaproteobacteria</taxon>
        <taxon>Hyphomicrobiales</taxon>
        <taxon>Aurantimonadaceae</taxon>
        <taxon>Jiella</taxon>
    </lineage>
</organism>
<dbReference type="CDD" id="cd00751">
    <property type="entry name" value="thiolase"/>
    <property type="match status" value="1"/>
</dbReference>